<dbReference type="AlphaFoldDB" id="T1KIG5"/>
<evidence type="ECO:0000313" key="2">
    <source>
        <dbReference type="Proteomes" id="UP000015104"/>
    </source>
</evidence>
<name>T1KIG5_TETUR</name>
<evidence type="ECO:0000313" key="1">
    <source>
        <dbReference type="EnsemblMetazoa" id="tetur12g01280.1"/>
    </source>
</evidence>
<dbReference type="Proteomes" id="UP000015104">
    <property type="component" value="Unassembled WGS sequence"/>
</dbReference>
<proteinExistence type="predicted"/>
<accession>T1KIG5</accession>
<organism evidence="1 2">
    <name type="scientific">Tetranychus urticae</name>
    <name type="common">Two-spotted spider mite</name>
    <dbReference type="NCBI Taxonomy" id="32264"/>
    <lineage>
        <taxon>Eukaryota</taxon>
        <taxon>Metazoa</taxon>
        <taxon>Ecdysozoa</taxon>
        <taxon>Arthropoda</taxon>
        <taxon>Chelicerata</taxon>
        <taxon>Arachnida</taxon>
        <taxon>Acari</taxon>
        <taxon>Acariformes</taxon>
        <taxon>Trombidiformes</taxon>
        <taxon>Prostigmata</taxon>
        <taxon>Eleutherengona</taxon>
        <taxon>Raphignathae</taxon>
        <taxon>Tetranychoidea</taxon>
        <taxon>Tetranychidae</taxon>
        <taxon>Tetranychus</taxon>
    </lineage>
</organism>
<protein>
    <submittedName>
        <fullName evidence="1">Uncharacterized protein</fullName>
    </submittedName>
</protein>
<dbReference type="EnsemblMetazoa" id="tetur12g01280.1">
    <property type="protein sequence ID" value="tetur12g01280.1"/>
    <property type="gene ID" value="tetur12g01280"/>
</dbReference>
<reference evidence="2" key="1">
    <citation type="submission" date="2011-08" db="EMBL/GenBank/DDBJ databases">
        <authorList>
            <person name="Rombauts S."/>
        </authorList>
    </citation>
    <scope>NUCLEOTIDE SEQUENCE</scope>
    <source>
        <strain evidence="2">London</strain>
    </source>
</reference>
<dbReference type="HOGENOM" id="CLU_3385351_0_0_1"/>
<dbReference type="EMBL" id="CAEY01000113">
    <property type="status" value="NOT_ANNOTATED_CDS"/>
    <property type="molecule type" value="Genomic_DNA"/>
</dbReference>
<reference evidence="1" key="2">
    <citation type="submission" date="2015-06" db="UniProtKB">
        <authorList>
            <consortium name="EnsemblMetazoa"/>
        </authorList>
    </citation>
    <scope>IDENTIFICATION</scope>
</reference>
<keyword evidence="2" id="KW-1185">Reference proteome</keyword>
<sequence>MGHFILGFRPATQKEEPLNFNQIVSLKMSKEHL</sequence>